<evidence type="ECO:0000256" key="6">
    <source>
        <dbReference type="ARBA" id="ARBA00023004"/>
    </source>
</evidence>
<organism evidence="13 14">
    <name type="scientific">Talaromyces islandicus</name>
    <name type="common">Penicillium islandicum</name>
    <dbReference type="NCBI Taxonomy" id="28573"/>
    <lineage>
        <taxon>Eukaryota</taxon>
        <taxon>Fungi</taxon>
        <taxon>Dikarya</taxon>
        <taxon>Ascomycota</taxon>
        <taxon>Pezizomycotina</taxon>
        <taxon>Eurotiomycetes</taxon>
        <taxon>Eurotiomycetidae</taxon>
        <taxon>Eurotiales</taxon>
        <taxon>Trichocomaceae</taxon>
        <taxon>Talaromyces</taxon>
        <taxon>Talaromyces sect. Islandici</taxon>
    </lineage>
</organism>
<accession>A0A0U1M8K9</accession>
<dbReference type="GO" id="GO:0008270">
    <property type="term" value="F:zinc ion binding"/>
    <property type="evidence" value="ECO:0007669"/>
    <property type="project" value="InterPro"/>
</dbReference>
<keyword evidence="6 11" id="KW-0408">Iron</keyword>
<dbReference type="Proteomes" id="UP000054383">
    <property type="component" value="Unassembled WGS sequence"/>
</dbReference>
<dbReference type="CDD" id="cd11041">
    <property type="entry name" value="CYP503A1-like"/>
    <property type="match status" value="1"/>
</dbReference>
<keyword evidence="4 11" id="KW-0479">Metal-binding</keyword>
<protein>
    <submittedName>
        <fullName evidence="13">Ent-kaurene oxidase</fullName>
    </submittedName>
</protein>
<evidence type="ECO:0000256" key="11">
    <source>
        <dbReference type="PIRSR" id="PIRSR602403-1"/>
    </source>
</evidence>
<keyword evidence="9" id="KW-0804">Transcription</keyword>
<keyword evidence="7" id="KW-0805">Transcription regulation</keyword>
<dbReference type="Gene3D" id="1.10.630.10">
    <property type="entry name" value="Cytochrome P450"/>
    <property type="match status" value="1"/>
</dbReference>
<dbReference type="CDD" id="cd00067">
    <property type="entry name" value="GAL4"/>
    <property type="match status" value="1"/>
</dbReference>
<evidence type="ECO:0000256" key="8">
    <source>
        <dbReference type="ARBA" id="ARBA00023033"/>
    </source>
</evidence>
<dbReference type="PRINTS" id="PR00465">
    <property type="entry name" value="EP450IV"/>
</dbReference>
<dbReference type="PROSITE" id="PS00086">
    <property type="entry name" value="CYTOCHROME_P450"/>
    <property type="match status" value="1"/>
</dbReference>
<keyword evidence="10" id="KW-0539">Nucleus</keyword>
<keyword evidence="3 11" id="KW-0349">Heme</keyword>
<dbReference type="GO" id="GO:0000981">
    <property type="term" value="F:DNA-binding transcription factor activity, RNA polymerase II-specific"/>
    <property type="evidence" value="ECO:0007669"/>
    <property type="project" value="InterPro"/>
</dbReference>
<dbReference type="PANTHER" id="PTHR46206:SF2">
    <property type="entry name" value="CYTOCHROME P450 MONOOXYGENASE AUSG-RELATED"/>
    <property type="match status" value="1"/>
</dbReference>
<evidence type="ECO:0000256" key="2">
    <source>
        <dbReference type="ARBA" id="ARBA00010617"/>
    </source>
</evidence>
<evidence type="ECO:0000256" key="7">
    <source>
        <dbReference type="ARBA" id="ARBA00023015"/>
    </source>
</evidence>
<dbReference type="InterPro" id="IPR001138">
    <property type="entry name" value="Zn2Cys6_DnaBD"/>
</dbReference>
<evidence type="ECO:0000313" key="14">
    <source>
        <dbReference type="Proteomes" id="UP000054383"/>
    </source>
</evidence>
<evidence type="ECO:0000256" key="5">
    <source>
        <dbReference type="ARBA" id="ARBA00023002"/>
    </source>
</evidence>
<gene>
    <name evidence="13" type="ORF">PISL3812_08338</name>
</gene>
<proteinExistence type="inferred from homology"/>
<keyword evidence="12" id="KW-1133">Transmembrane helix</keyword>
<evidence type="ECO:0000256" key="1">
    <source>
        <dbReference type="ARBA" id="ARBA00001971"/>
    </source>
</evidence>
<dbReference type="SUPFAM" id="SSF48264">
    <property type="entry name" value="Cytochrome P450"/>
    <property type="match status" value="1"/>
</dbReference>
<dbReference type="PANTHER" id="PTHR46206">
    <property type="entry name" value="CYTOCHROME P450"/>
    <property type="match status" value="1"/>
</dbReference>
<reference evidence="13 14" key="1">
    <citation type="submission" date="2015-04" db="EMBL/GenBank/DDBJ databases">
        <authorList>
            <person name="Syromyatnikov M.Y."/>
            <person name="Popov V.N."/>
        </authorList>
    </citation>
    <scope>NUCLEOTIDE SEQUENCE [LARGE SCALE GENOMIC DNA]</scope>
    <source>
        <strain evidence="13">WF-38-12</strain>
    </source>
</reference>
<keyword evidence="5" id="KW-0560">Oxidoreductase</keyword>
<dbReference type="OrthoDB" id="4225407at2759"/>
<evidence type="ECO:0000313" key="13">
    <source>
        <dbReference type="EMBL" id="CRG91290.1"/>
    </source>
</evidence>
<dbReference type="STRING" id="28573.A0A0U1M8K9"/>
<evidence type="ECO:0000256" key="3">
    <source>
        <dbReference type="ARBA" id="ARBA00022617"/>
    </source>
</evidence>
<dbReference type="InterPro" id="IPR002403">
    <property type="entry name" value="Cyt_P450_E_grp-IV"/>
</dbReference>
<evidence type="ECO:0000256" key="9">
    <source>
        <dbReference type="ARBA" id="ARBA00023163"/>
    </source>
</evidence>
<evidence type="ECO:0000256" key="12">
    <source>
        <dbReference type="SAM" id="Phobius"/>
    </source>
</evidence>
<dbReference type="InterPro" id="IPR001128">
    <property type="entry name" value="Cyt_P450"/>
</dbReference>
<evidence type="ECO:0000256" key="10">
    <source>
        <dbReference type="ARBA" id="ARBA00023242"/>
    </source>
</evidence>
<keyword evidence="8" id="KW-0503">Monooxygenase</keyword>
<evidence type="ECO:0000256" key="4">
    <source>
        <dbReference type="ARBA" id="ARBA00022723"/>
    </source>
</evidence>
<feature type="transmembrane region" description="Helical" evidence="12">
    <location>
        <begin position="15"/>
        <end position="39"/>
    </location>
</feature>
<comment type="cofactor">
    <cofactor evidence="1 11">
        <name>heme</name>
        <dbReference type="ChEBI" id="CHEBI:30413"/>
    </cofactor>
</comment>
<dbReference type="AlphaFoldDB" id="A0A0U1M8K9"/>
<feature type="binding site" description="axial binding residue" evidence="11">
    <location>
        <position position="454"/>
    </location>
    <ligand>
        <name>heme</name>
        <dbReference type="ChEBI" id="CHEBI:30413"/>
    </ligand>
    <ligandPart>
        <name>Fe</name>
        <dbReference type="ChEBI" id="CHEBI:18248"/>
    </ligandPart>
</feature>
<comment type="similarity">
    <text evidence="2">Belongs to the cytochrome P450 family.</text>
</comment>
<dbReference type="EMBL" id="CVMT01000009">
    <property type="protein sequence ID" value="CRG91290.1"/>
    <property type="molecule type" value="Genomic_DNA"/>
</dbReference>
<sequence>MLNSSLVVEFPKLGIVPVIDLVISVGAVIFLSVFTQWGYQQYRFSSRWPILNKAGFFNASKSKQTFQQNGKSLLFDGFVKSPKGYLVDTDLNRQLVLSPHYANEIRSDPHLSFTEFAHHEFLGHLPGFEVFRKETTNTVDVVRQRLTQFLGLLTEDISDEMAAVLHEQWSEETEWHEIEGKTTLLKIIARVSSRVFLGREICRNPKWQRITIDYTVDAFMAVSAVKRYPRFLHRFVHWFLPQTRKIRAQVAEARSIIQPVIDQRAAAGWVHPGHASGKKYTDALQWMHDLSNGKKIDFAIGELGLSLAAIHTTTDLLTQVIYDLCQHPDLIQPLRDEIAAVLGTEGWKKTALYKMRLMDSVIKESQRLKPAALLSMRRYVTKDVMLQDGHFIPKGSSIGVSSHWSWDSSIYENPDDFDGYRFVKMAEDPGKEREAQFVSTSPQHLAFGHGKHACPGRFFAANELKIALTHILMKYDFKLCEDANPTFFCSGWMMQSNGTTKLLCDEGKPRCDNCIQADRACSFVGMKPDLPSPGGHSRPAPMSTRLSSAVTPALPCLNFTKLAQTPEFSPMDLAMLHNFSTQTIRSLASHPEIQHVWATSIVQIGFDHRFLLHGLLSLSALQAAYTGSEDSRQLIDYASQHQTSALRLYQLAIENPTEDQYDAVFALSIVVIILAIVATCDEYGEAGTFDCKWIRLARGIRDVNGNRFSRIKEGPLSLLIYDDKFQGATPKQIQSVLSEKARDCLPDDLKRLERLWHGEESLPGLSETERNTYDEVFVCLRHTYSAVLTQDDEFMSNGNNPCGSKRSYARDRLAAEVFFWIYHVPTRYIELVEQRNPIALILFAHYAALFGEVCQAWFSDRSARAMVNSIWTFLDEELRKWIEGPMETIRKKQKEHT</sequence>
<dbReference type="GO" id="GO:0005506">
    <property type="term" value="F:iron ion binding"/>
    <property type="evidence" value="ECO:0007669"/>
    <property type="project" value="InterPro"/>
</dbReference>
<keyword evidence="12" id="KW-0472">Membrane</keyword>
<dbReference type="GO" id="GO:0016705">
    <property type="term" value="F:oxidoreductase activity, acting on paired donors, with incorporation or reduction of molecular oxygen"/>
    <property type="evidence" value="ECO:0007669"/>
    <property type="project" value="InterPro"/>
</dbReference>
<dbReference type="InterPro" id="IPR036396">
    <property type="entry name" value="Cyt_P450_sf"/>
</dbReference>
<keyword evidence="14" id="KW-1185">Reference proteome</keyword>
<dbReference type="Pfam" id="PF00067">
    <property type="entry name" value="p450"/>
    <property type="match status" value="1"/>
</dbReference>
<dbReference type="GO" id="GO:0004497">
    <property type="term" value="F:monooxygenase activity"/>
    <property type="evidence" value="ECO:0007669"/>
    <property type="project" value="UniProtKB-KW"/>
</dbReference>
<keyword evidence="12" id="KW-0812">Transmembrane</keyword>
<dbReference type="InterPro" id="IPR017972">
    <property type="entry name" value="Cyt_P450_CS"/>
</dbReference>
<dbReference type="GO" id="GO:0020037">
    <property type="term" value="F:heme binding"/>
    <property type="evidence" value="ECO:0007669"/>
    <property type="project" value="InterPro"/>
</dbReference>
<name>A0A0U1M8K9_TALIS</name>